<feature type="coiled-coil region" evidence="1">
    <location>
        <begin position="1033"/>
        <end position="1092"/>
    </location>
</feature>
<gene>
    <name evidence="3" type="ORF">HMPREF2531_01399</name>
</gene>
<name>A0A139LPI6_9BACE</name>
<evidence type="ECO:0000313" key="3">
    <source>
        <dbReference type="EMBL" id="KXT53359.1"/>
    </source>
</evidence>
<feature type="transmembrane region" description="Helical" evidence="2">
    <location>
        <begin position="1119"/>
        <end position="1141"/>
    </location>
</feature>
<keyword evidence="1" id="KW-0175">Coiled coil</keyword>
<organism evidence="3">
    <name type="scientific">Bacteroides intestinalis</name>
    <dbReference type="NCBI Taxonomy" id="329854"/>
    <lineage>
        <taxon>Bacteria</taxon>
        <taxon>Pseudomonadati</taxon>
        <taxon>Bacteroidota</taxon>
        <taxon>Bacteroidia</taxon>
        <taxon>Bacteroidales</taxon>
        <taxon>Bacteroidaceae</taxon>
        <taxon>Bacteroides</taxon>
    </lineage>
</organism>
<feature type="coiled-coil region" evidence="1">
    <location>
        <begin position="231"/>
        <end position="258"/>
    </location>
</feature>
<protein>
    <recommendedName>
        <fullName evidence="5">Phage tail tape measure protein</fullName>
    </recommendedName>
</protein>
<dbReference type="RefSeq" id="WP_061434923.1">
    <property type="nucleotide sequence ID" value="NZ_KQ968688.1"/>
</dbReference>
<feature type="coiled-coil region" evidence="1">
    <location>
        <begin position="860"/>
        <end position="957"/>
    </location>
</feature>
<evidence type="ECO:0000313" key="4">
    <source>
        <dbReference type="Proteomes" id="UP000070319"/>
    </source>
</evidence>
<feature type="coiled-coil region" evidence="1">
    <location>
        <begin position="741"/>
        <end position="768"/>
    </location>
</feature>
<sequence length="1272" mass="142907">MANEFLITHLVDKKATDELKSLQDEFKVTLSGYSTLAQELAKGIKAPVHNYDELTKKAKSFEEIQNKLSETEKKLNIVHSEYSRLLSKMETEIQSQVKAILDNAAANSKLNQSMNETNEIRRKTTNAISNELSEIQKENAQKREAYNIDQKALQIADDILGERQNNIIRLVQLNKELKQVAEEQKRLNEEEKKGNSKDVVKQRTELVSRERELKLAKQELSKILVNEEKILQSSKGSYQNLSLQLERLKAAYKQMNDEEKKSSIGQVLSTEIQRLDPHLKDLAAGMGEFQRNVGNYAKDNQSVRAELKGLITEIATLTIEYRALNDEEKKGAYAQEMSEKIKSLTSRASDLKDAIMDVNAEVSHGASDTAKFDAISQGANVLISGFGAAAGAAHLLGVSEKDLEEIQTDLQAAFVISNSLMQIQNALQKQSSLMKGIAILQEAAHTKAINLNTAAQSKNVIVSKAAIVTQKALTLVANANPYVLLATAILTVVGAFAAFASGASKAADQQKRLNEYEKEYQEYLKSRSEEMTRINEDNIKDYERELSIAKARNASLMETRALEDKIYRERLIIHNKQKGFYKDEVDSLENNRIQLSQYKDVLLQVQKMASEGKTKVSLKIDGNISKYDVKDAIEVLQGKIDLLGEKVKIGTEIVQDDAELKAKAQEEAAKRAQENRNIAENERKILRNAEDAKLNLIADSYERQREQTKVAYLRRIEDLTFQLNTESNLTRKARIAIMEQSVTLQKQLAKELSDIDRLRNEKDLEEIRKTEDLKISLMEEGAAKERAQAQADYTRQAQDINRMLAYSEELSETQVTELLEQLRLLGMQMQKEMARISIEESERQTERQLSSLETSALQEENILREKYRKGEINKENYEKELYKIGVKYAVQNIRVQIAAAEAELKLLDKDSEKAKALKENIDKLKAQIDKILGEAEENDYQERIDKFSSALSEMRNNAEDVFGDMAGLFNGLTIVIDKWAKSGIQSFGDFWDNLNPGEKAQMILQVTSQMTNGLTSMMNSLYDARIEALDKEQEANEKAYDREIERIEALQEKGAISTEEAEARKRAAEDKTKLKEEELAKKKAALQEKQAKWDKANNIVQTSMNTAVAVMAAWKMGPIIGAVFAALVAALGAAQLAAIIATPIPKYAKGTKDHPGGLAIVGDGGKKEGVITEKGLFVTPDKPTLVDLPKHAQVIPDLSFVYEHKGLCSDYFMLDKQTKELNEQGVVVNLSNDYSQLEKTVKGSVGSLQKSLDKSLKKIRHELDYKNISSRL</sequence>
<feature type="coiled-coil region" evidence="1">
    <location>
        <begin position="163"/>
        <end position="194"/>
    </location>
</feature>
<comment type="caution">
    <text evidence="3">The sequence shown here is derived from an EMBL/GenBank/DDBJ whole genome shotgun (WGS) entry which is preliminary data.</text>
</comment>
<feature type="coiled-coil region" evidence="1">
    <location>
        <begin position="51"/>
        <end position="81"/>
    </location>
</feature>
<accession>A0A139LPI6</accession>
<proteinExistence type="predicted"/>
<feature type="coiled-coil region" evidence="1">
    <location>
        <begin position="506"/>
        <end position="559"/>
    </location>
</feature>
<feature type="coiled-coil region" evidence="1">
    <location>
        <begin position="307"/>
        <end position="361"/>
    </location>
</feature>
<dbReference type="AlphaFoldDB" id="A0A139LPI6"/>
<evidence type="ECO:0000256" key="1">
    <source>
        <dbReference type="SAM" id="Coils"/>
    </source>
</evidence>
<dbReference type="Proteomes" id="UP000070319">
    <property type="component" value="Unassembled WGS sequence"/>
</dbReference>
<feature type="coiled-coil region" evidence="1">
    <location>
        <begin position="655"/>
        <end position="689"/>
    </location>
</feature>
<dbReference type="PATRIC" id="fig|329854.7.peg.1425"/>
<reference evidence="3 4" key="1">
    <citation type="submission" date="2016-02" db="EMBL/GenBank/DDBJ databases">
        <authorList>
            <person name="Wen L."/>
            <person name="He K."/>
            <person name="Yang H."/>
        </authorList>
    </citation>
    <scope>NUCLEOTIDE SEQUENCE [LARGE SCALE GENOMIC DNA]</scope>
    <source>
        <strain evidence="3 4">KLE1704</strain>
    </source>
</reference>
<dbReference type="EMBL" id="LTDF01000058">
    <property type="protein sequence ID" value="KXT53359.1"/>
    <property type="molecule type" value="Genomic_DNA"/>
</dbReference>
<evidence type="ECO:0000256" key="2">
    <source>
        <dbReference type="SAM" id="Phobius"/>
    </source>
</evidence>
<keyword evidence="2" id="KW-0812">Transmembrane</keyword>
<keyword evidence="2" id="KW-0472">Membrane</keyword>
<keyword evidence="2" id="KW-1133">Transmembrane helix</keyword>
<evidence type="ECO:0008006" key="5">
    <source>
        <dbReference type="Google" id="ProtNLM"/>
    </source>
</evidence>